<dbReference type="InterPro" id="IPR027357">
    <property type="entry name" value="DOCKER_dom"/>
</dbReference>
<reference evidence="4" key="1">
    <citation type="submission" date="2016-06" db="UniProtKB">
        <authorList>
            <consortium name="WormBaseParasite"/>
        </authorList>
    </citation>
    <scope>IDENTIFICATION</scope>
</reference>
<dbReference type="InterPro" id="IPR046773">
    <property type="entry name" value="DOCKER_Lobe_C"/>
</dbReference>
<dbReference type="InterPro" id="IPR043161">
    <property type="entry name" value="DOCK_C_lobe_A"/>
</dbReference>
<protein>
    <submittedName>
        <fullName evidence="4">DOCKER domain-containing protein</fullName>
    </submittedName>
</protein>
<dbReference type="CDD" id="cd11695">
    <property type="entry name" value="DHR2_DOCK_C"/>
    <property type="match status" value="1"/>
</dbReference>
<dbReference type="Gene3D" id="1.25.40.410">
    <property type="match status" value="1"/>
</dbReference>
<dbReference type="Pfam" id="PF06920">
    <property type="entry name" value="DHR-2_Lobe_A"/>
    <property type="match status" value="1"/>
</dbReference>
<dbReference type="FunFam" id="1.20.58.740:FF:000002">
    <property type="entry name" value="Dedicator of cytokinesis protein 7"/>
    <property type="match status" value="1"/>
</dbReference>
<dbReference type="InterPro" id="IPR043162">
    <property type="entry name" value="DOCK_C_lobe_C"/>
</dbReference>
<evidence type="ECO:0000256" key="2">
    <source>
        <dbReference type="PROSITE-ProRule" id="PRU00984"/>
    </source>
</evidence>
<dbReference type="PROSITE" id="PS51651">
    <property type="entry name" value="DOCKER"/>
    <property type="match status" value="1"/>
</dbReference>
<dbReference type="Pfam" id="PF20421">
    <property type="entry name" value="DHR-2_Lobe_C"/>
    <property type="match status" value="1"/>
</dbReference>
<evidence type="ECO:0000259" key="3">
    <source>
        <dbReference type="PROSITE" id="PS51651"/>
    </source>
</evidence>
<organism evidence="4">
    <name type="scientific">Soboliphyme baturini</name>
    <dbReference type="NCBI Taxonomy" id="241478"/>
    <lineage>
        <taxon>Eukaryota</taxon>
        <taxon>Metazoa</taxon>
        <taxon>Ecdysozoa</taxon>
        <taxon>Nematoda</taxon>
        <taxon>Enoplea</taxon>
        <taxon>Dorylaimia</taxon>
        <taxon>Dioctophymatida</taxon>
        <taxon>Dioctophymatoidea</taxon>
        <taxon>Soboliphymatidae</taxon>
        <taxon>Soboliphyme</taxon>
    </lineage>
</organism>
<dbReference type="InterPro" id="IPR046769">
    <property type="entry name" value="DOCKER_Lobe_A"/>
</dbReference>
<dbReference type="Pfam" id="PF20422">
    <property type="entry name" value="DHR-2_Lobe_B"/>
    <property type="match status" value="1"/>
</dbReference>
<dbReference type="PANTHER" id="PTHR23317">
    <property type="entry name" value="DEDICATOR OF CYTOKINESIS DOCK"/>
    <property type="match status" value="1"/>
</dbReference>
<name>A0A183J6G4_9BILA</name>
<keyword evidence="1" id="KW-0344">Guanine-nucleotide releasing factor</keyword>
<dbReference type="GO" id="GO:0005085">
    <property type="term" value="F:guanyl-nucleotide exchange factor activity"/>
    <property type="evidence" value="ECO:0007669"/>
    <property type="project" value="UniProtKB-KW"/>
</dbReference>
<dbReference type="GO" id="GO:0007264">
    <property type="term" value="P:small GTPase-mediated signal transduction"/>
    <property type="evidence" value="ECO:0007669"/>
    <property type="project" value="InterPro"/>
</dbReference>
<evidence type="ECO:0000256" key="1">
    <source>
        <dbReference type="ARBA" id="ARBA00022658"/>
    </source>
</evidence>
<accession>A0A183J6G4</accession>
<evidence type="ECO:0000313" key="4">
    <source>
        <dbReference type="WBParaSite" id="SBAD_0001184801-mRNA-1"/>
    </source>
</evidence>
<dbReference type="InterPro" id="IPR046770">
    <property type="entry name" value="DOCKER_Lobe_B"/>
</dbReference>
<dbReference type="InterPro" id="IPR026791">
    <property type="entry name" value="DOCK"/>
</dbReference>
<feature type="domain" description="DOCKER" evidence="3">
    <location>
        <begin position="286"/>
        <end position="703"/>
    </location>
</feature>
<dbReference type="Gene3D" id="1.20.58.740">
    <property type="match status" value="1"/>
</dbReference>
<comment type="similarity">
    <text evidence="2">Belongs to the DOCK family.</text>
</comment>
<dbReference type="WBParaSite" id="SBAD_0001184801-mRNA-1">
    <property type="protein sequence ID" value="SBAD_0001184801-mRNA-1"/>
    <property type="gene ID" value="SBAD_0001184801"/>
</dbReference>
<sequence>LWLVDQSDFELHVTLRFAFDLGPVLDHTVIGVPAGSFLNASVGAGTKRDQRSQRLSTITTGGGCEPKSDSVLDGNLCSEINMTVLDMLENVSRVALTSEILVSSGSSSCILNLVMRVILHMLSCNQSLQVLRNLFASQRCFVEKYPELLFEEETEQCADLCLQILRHCAFRLEQVRAEASASFYLLLRKAFESGLNFARVKLQVTVSLSSLVGKAADGKWFNEENLRRSLKTVLIYAAEDSTDAFFAEQVKDLMFNLHMILSDTVKMKEFQHDFEMLTDLMYRIAKGYQTSPDLRLTWLESLAQKHIEREHFAEAAMCFVHNAALAAEYMHMLYDCPAASDDVVVPGEEGMCESRYFTELGLCVLLEQAAELFGQAQMFEAMFQVYKILLPIFEEQRDFRQISRIYGKLSETLSKVDNRTSSSDKRIFGTYFRVGLYGCKFGDLDGSEFIYRERPITKLPEISHRLESFYVERFGQDNVEVIKDSNNVDRSSLNPDKAYLQITYVEPYFELWELRRRLTNFERNFNINRFVYATPFTLDGRAHDQFKRKTVLVTNNSFPYVKTRVLVVRKEQFVLTPIEVAIEDIRKKTKELALATCQDPPDAKILQMVLQGCIGTTVNQGPLEIANVFLRDTGVGTQDGTVTPTLQHKLRLSFKDFSKKCSDALRVNRKLISSNQREYQSELERNYLRFTEQLAPMLMSTRKHQLSPSLSAK</sequence>
<dbReference type="PANTHER" id="PTHR23317:SF76">
    <property type="entry name" value="LD20667P"/>
    <property type="match status" value="1"/>
</dbReference>
<proteinExistence type="inferred from homology"/>
<dbReference type="AlphaFoldDB" id="A0A183J6G4"/>